<comment type="caution">
    <text evidence="8">The sequence shown here is derived from an EMBL/GenBank/DDBJ whole genome shotgun (WGS) entry which is preliminary data.</text>
</comment>
<organism evidence="8 9">
    <name type="scientific">Colletotrichum cuscutae</name>
    <dbReference type="NCBI Taxonomy" id="1209917"/>
    <lineage>
        <taxon>Eukaryota</taxon>
        <taxon>Fungi</taxon>
        <taxon>Dikarya</taxon>
        <taxon>Ascomycota</taxon>
        <taxon>Pezizomycotina</taxon>
        <taxon>Sordariomycetes</taxon>
        <taxon>Hypocreomycetidae</taxon>
        <taxon>Glomerellales</taxon>
        <taxon>Glomerellaceae</taxon>
        <taxon>Colletotrichum</taxon>
        <taxon>Colletotrichum acutatum species complex</taxon>
    </lineage>
</organism>
<dbReference type="PROSITE" id="PS50082">
    <property type="entry name" value="WD_REPEATS_2"/>
    <property type="match status" value="3"/>
</dbReference>
<feature type="domain" description="U3 small nucleolar RNA-associated protein 15 C-terminal" evidence="7">
    <location>
        <begin position="430"/>
        <end position="575"/>
    </location>
</feature>
<dbReference type="EMBL" id="MPDP01000063">
    <property type="protein sequence ID" value="KAK1486385.1"/>
    <property type="molecule type" value="Genomic_DNA"/>
</dbReference>
<evidence type="ECO:0000256" key="2">
    <source>
        <dbReference type="ARBA" id="ARBA00022552"/>
    </source>
</evidence>
<keyword evidence="5" id="KW-0539">Nucleus</keyword>
<dbReference type="PRINTS" id="PR00320">
    <property type="entry name" value="GPROTEINBRPT"/>
</dbReference>
<dbReference type="InterPro" id="IPR019775">
    <property type="entry name" value="WD40_repeat_CS"/>
</dbReference>
<dbReference type="InterPro" id="IPR001680">
    <property type="entry name" value="WD40_rpt"/>
</dbReference>
<evidence type="ECO:0000256" key="6">
    <source>
        <dbReference type="PROSITE-ProRule" id="PRU00221"/>
    </source>
</evidence>
<dbReference type="PANTHER" id="PTHR19924">
    <property type="entry name" value="UTP15 U3 SMALL NUCLEOLAR RNA-ASSOCIATED PROTEIN 15 FAMILY MEMBER"/>
    <property type="match status" value="1"/>
</dbReference>
<dbReference type="PROSITE" id="PS00678">
    <property type="entry name" value="WD_REPEATS_1"/>
    <property type="match status" value="1"/>
</dbReference>
<evidence type="ECO:0000313" key="8">
    <source>
        <dbReference type="EMBL" id="KAK1486385.1"/>
    </source>
</evidence>
<evidence type="ECO:0000313" key="9">
    <source>
        <dbReference type="Proteomes" id="UP001239213"/>
    </source>
</evidence>
<sequence length="580" mass="62947">MSITTIPSHFALHHNTQLYHASEQIFAPPPTTPPKGTNGLHNHITMAATVGPLPQVKLPSGPSPVTAEQRYWKSFKNQLQIPSPTSYPITHISSTSSDGLFAVTTGTRVQLYSSRTRKLEKTITRFADVARSGSLRRDGRVLVAAEDTGRMQVFDTHSRSILKTWTKHRQPVWATRFSGSQPTTLLSASDDKTVRLWDLTANDPLNTFVGHSDYVRCAEFFPATSPSGAGNVIVSGSYDSTVKIWDPRIGSNAAVMTFKHAAPVESVLPLSSGTTLLAASGPQVSVLDLVAARPIHQIANHQKTVTSLSLASNGTRLVTGGLDGHVKVFETTGWNVVSSTKYPSPILSLRVLPASDALDSADRHLVVGMQSGVLSIRTRLTGPEATRQKERDREMAALLAGTLDEHDKAAKSKKRKASAMRRLESLGEGQAEVIVAQDARTSAPKEKAWEKALRHGRYASALDQALDPRGKDHSPLGVLTLLLALRHRSAVRDALEGRDERTVQPVLKWTCDHIIDPRYVSICVEVGMVLVELYAQYAGDSAELFEGFKALKRKVTNEVDRAQTASSVGGMVESLILGSA</sequence>
<evidence type="ECO:0000256" key="3">
    <source>
        <dbReference type="ARBA" id="ARBA00022574"/>
    </source>
</evidence>
<dbReference type="AlphaFoldDB" id="A0AAI9VES9"/>
<dbReference type="InterPro" id="IPR015943">
    <property type="entry name" value="WD40/YVTN_repeat-like_dom_sf"/>
</dbReference>
<feature type="repeat" description="WD" evidence="6">
    <location>
        <begin position="208"/>
        <end position="255"/>
    </location>
</feature>
<protein>
    <submittedName>
        <fullName evidence="8">WD domain-containing protein</fullName>
    </submittedName>
</protein>
<evidence type="ECO:0000256" key="4">
    <source>
        <dbReference type="ARBA" id="ARBA00022737"/>
    </source>
</evidence>
<keyword evidence="2" id="KW-0698">rRNA processing</keyword>
<dbReference type="SMART" id="SM00320">
    <property type="entry name" value="WD40"/>
    <property type="match status" value="5"/>
</dbReference>
<dbReference type="SUPFAM" id="SSF50978">
    <property type="entry name" value="WD40 repeat-like"/>
    <property type="match status" value="1"/>
</dbReference>
<dbReference type="PANTHER" id="PTHR19924:SF26">
    <property type="entry name" value="U3 SMALL NUCLEOLAR RNA-ASSOCIATED PROTEIN 15 HOMOLOG"/>
    <property type="match status" value="1"/>
</dbReference>
<keyword evidence="9" id="KW-1185">Reference proteome</keyword>
<feature type="repeat" description="WD" evidence="6">
    <location>
        <begin position="298"/>
        <end position="339"/>
    </location>
</feature>
<comment type="subcellular location">
    <subcellularLocation>
        <location evidence="1">Nucleus</location>
        <location evidence="1">Nucleolus</location>
    </subcellularLocation>
</comment>
<name>A0AAI9VES9_9PEZI</name>
<dbReference type="InterPro" id="IPR018983">
    <property type="entry name" value="U3_snoRNA-assocProt_15_C"/>
</dbReference>
<dbReference type="Proteomes" id="UP001239213">
    <property type="component" value="Unassembled WGS sequence"/>
</dbReference>
<evidence type="ECO:0000256" key="5">
    <source>
        <dbReference type="ARBA" id="ARBA00023242"/>
    </source>
</evidence>
<proteinExistence type="predicted"/>
<gene>
    <name evidence="8" type="ORF">CCUS01_15156</name>
</gene>
<dbReference type="GO" id="GO:0005730">
    <property type="term" value="C:nucleolus"/>
    <property type="evidence" value="ECO:0007669"/>
    <property type="project" value="UniProtKB-SubCell"/>
</dbReference>
<accession>A0AAI9VES9</accession>
<keyword evidence="3 6" id="KW-0853">WD repeat</keyword>
<dbReference type="GO" id="GO:0006364">
    <property type="term" value="P:rRNA processing"/>
    <property type="evidence" value="ECO:0007669"/>
    <property type="project" value="UniProtKB-KW"/>
</dbReference>
<dbReference type="PROSITE" id="PS50294">
    <property type="entry name" value="WD_REPEATS_REGION"/>
    <property type="match status" value="3"/>
</dbReference>
<evidence type="ECO:0000256" key="1">
    <source>
        <dbReference type="ARBA" id="ARBA00004604"/>
    </source>
</evidence>
<reference evidence="8" key="1">
    <citation type="submission" date="2016-11" db="EMBL/GenBank/DDBJ databases">
        <title>The genome sequence of Colletotrichum cuscutae.</title>
        <authorList>
            <person name="Baroncelli R."/>
        </authorList>
    </citation>
    <scope>NUCLEOTIDE SEQUENCE</scope>
    <source>
        <strain evidence="8">IMI 304802</strain>
    </source>
</reference>
<evidence type="ECO:0000259" key="7">
    <source>
        <dbReference type="Pfam" id="PF09384"/>
    </source>
</evidence>
<feature type="repeat" description="WD" evidence="6">
    <location>
        <begin position="165"/>
        <end position="207"/>
    </location>
</feature>
<dbReference type="Pfam" id="PF09384">
    <property type="entry name" value="UTP15_C"/>
    <property type="match status" value="1"/>
</dbReference>
<dbReference type="GO" id="GO:0045943">
    <property type="term" value="P:positive regulation of transcription by RNA polymerase I"/>
    <property type="evidence" value="ECO:0007669"/>
    <property type="project" value="TreeGrafter"/>
</dbReference>
<dbReference type="Gene3D" id="2.130.10.10">
    <property type="entry name" value="YVTN repeat-like/Quinoprotein amine dehydrogenase"/>
    <property type="match status" value="2"/>
</dbReference>
<dbReference type="InterPro" id="IPR020472">
    <property type="entry name" value="WD40_PAC1"/>
</dbReference>
<dbReference type="InterPro" id="IPR036322">
    <property type="entry name" value="WD40_repeat_dom_sf"/>
</dbReference>
<keyword evidence="4" id="KW-0677">Repeat</keyword>
<dbReference type="Pfam" id="PF00400">
    <property type="entry name" value="WD40"/>
    <property type="match status" value="3"/>
</dbReference>